<sequence length="1694" mass="192881">MIPRETIFAFIFFATVFIVNGEQDSKSYETNDWIPIAGINGRNIRNQPIDRILHDPEEKQFFSENESIRTKKSSNDQYLREISLPANQPFHSQANPIHRVASNFEPQLNQGEVLASFFKQPSFQHREEPPLLFRQNNPTFSMPVVFPAPKQQYTFRQPFPAAQPSNINVYHQNQQASPFGFQAPIVSNFNQSISYEKLNPGIQTINQGLSPANMANSNDNFKESLVQSNQAKPILPTDSVQLVYVPVNSLNQKTQTAQRQILPEPQQNVQFHLLTQSQQPQIQRQPQEVLFTQQENVQPLQFSNSNIDPHKQQQLFSIQHDFAQQALNALNLQLQLQQGQIPNVVHPPPAPIVTTTTTTSAPTTETPKKRKSHQPPLAVYMGGDGDITVSNVLNLLKNAKTISVQDAVGPNSPQVFVGPQNLEAPEGYVKFDLPYLSSLETNRIERKVDQLPFFVAPVSYKAPPGYSKILLPAPHVGSVVVSQKEQEIHKHSVDSSISNSDSVKEFNNSFEEFNGQPQTLKFQSEINEGLHRFSNQIQSSSIVPPTRRIPLPGPVLTQTINQYELEQINNQFVPQFSSAPQEFPTLTLDNASNEYEDVSQQQDKDFQNVRFSNSYNNFKNSNRVRTHKTNFVTTMRPSASTQPAQEFVEIETKPKIEETKNRISTRPTQEQFINQYTVLEEFPIKSHSTIKTSEEVDFNSSIAPTLEFPNHSNEYHPIKQESDKFLVPINSGLLPTISSGKENNLDYHSQFSHSGTQQQSQNQLLNQGEKLQTTIASEIGNAPLLDPTLQSNENNQFVPIQSNHHISHKLVQRPVVQEEQTNKNQHLVTSEPLPIQHLSEPSVQHPNLQIKFATGSKDKQQFVSVQNSNEEVDYKLPAELPSIHPEIHTLINDLQDQSIRPLLVPVSIAPTHEYEYKPQHQISEVVPTERQPITQLTPIFYVSTTEASTTTRKQRGRQRARVTTTTYAPRRNVQRSRRPIARTTTEKIELQPDFSEEYNYFPTKASRDNQRIKSYKEQISTEVTQKPTIRSRYRTRPRTTTQPQITEQTTSSPFIQNNDFKQPQLLSGFQASKINPQSYMQFEHENIPNLQYQDQNASGEPLIITKESATERHRMNIDVLINHPITNKDRVEPTIISEPEGNSQFVRFSSNLDSDLETRKVETTTSSHVRIRGRFKSRAKPTQEPLTTTTSNHLTTSEKEKQEEFYGFFRPPNFHAPQQPYNPNYVSTTRRPVYISNTIQYEDQPLENSNNVNIYSNHVVSSTPSHFIGELVTKYTTTTEATEIITPEPQVSRSTPKSRIRTRPRLSKNIPKEEPQHFVTSTETRLRSRGRAHFVAPTKTKVETRDEDVEGGNYPKFFPKVESTTLRSKFQITIEPNLDGNENDDQLPFSSIRRSKVVPPEQAINSEENNYKFVSNKIPVDRKNIELQEESIATPVPSNIKNNKSNADIGSSIMEAVISEIDKVKNNDNYKIKSKSDINIKNENIKSTTSKPRRRGVWKLVKRPVDTFETAESQNVEKISANSLFNDKKPFVLQYVTTENDIILDRQLTTESPQPIPTTTVEPSFFEAFYKMFENSDTKENDSSKIEFSNHNEETTKIDDHIDTTTEIAFTVTNYESTLNPNNFKSLITDATVTEINVENIQTTTDSIIKETTNSNDTSQTDAWNLVKTSTATEISHETEICFKGKCVKSSDDK</sequence>
<organism evidence="3 4">
    <name type="scientific">Aquatica leii</name>
    <dbReference type="NCBI Taxonomy" id="1421715"/>
    <lineage>
        <taxon>Eukaryota</taxon>
        <taxon>Metazoa</taxon>
        <taxon>Ecdysozoa</taxon>
        <taxon>Arthropoda</taxon>
        <taxon>Hexapoda</taxon>
        <taxon>Insecta</taxon>
        <taxon>Pterygota</taxon>
        <taxon>Neoptera</taxon>
        <taxon>Endopterygota</taxon>
        <taxon>Coleoptera</taxon>
        <taxon>Polyphaga</taxon>
        <taxon>Elateriformia</taxon>
        <taxon>Elateroidea</taxon>
        <taxon>Lampyridae</taxon>
        <taxon>Luciolinae</taxon>
        <taxon>Aquatica</taxon>
    </lineage>
</organism>
<dbReference type="EMBL" id="JARPUR010000001">
    <property type="protein sequence ID" value="KAK4885652.1"/>
    <property type="molecule type" value="Genomic_DNA"/>
</dbReference>
<feature type="compositionally biased region" description="Low complexity" evidence="1">
    <location>
        <begin position="355"/>
        <end position="365"/>
    </location>
</feature>
<evidence type="ECO:0000256" key="1">
    <source>
        <dbReference type="SAM" id="MobiDB-lite"/>
    </source>
</evidence>
<feature type="region of interest" description="Disordered" evidence="1">
    <location>
        <begin position="355"/>
        <end position="376"/>
    </location>
</feature>
<name>A0AAN7Q874_9COLE</name>
<keyword evidence="4" id="KW-1185">Reference proteome</keyword>
<protein>
    <submittedName>
        <fullName evidence="3">Uncharacterized protein</fullName>
    </submittedName>
</protein>
<feature type="signal peptide" evidence="2">
    <location>
        <begin position="1"/>
        <end position="21"/>
    </location>
</feature>
<evidence type="ECO:0000313" key="3">
    <source>
        <dbReference type="EMBL" id="KAK4885652.1"/>
    </source>
</evidence>
<gene>
    <name evidence="3" type="ORF">RN001_001923</name>
</gene>
<feature type="region of interest" description="Disordered" evidence="1">
    <location>
        <begin position="1176"/>
        <end position="1197"/>
    </location>
</feature>
<evidence type="ECO:0000313" key="4">
    <source>
        <dbReference type="Proteomes" id="UP001353858"/>
    </source>
</evidence>
<feature type="chain" id="PRO_5043018087" evidence="2">
    <location>
        <begin position="22"/>
        <end position="1694"/>
    </location>
</feature>
<dbReference type="Proteomes" id="UP001353858">
    <property type="component" value="Unassembled WGS sequence"/>
</dbReference>
<reference evidence="4" key="1">
    <citation type="submission" date="2023-01" db="EMBL/GenBank/DDBJ databases">
        <title>Key to firefly adult light organ development and bioluminescence: homeobox transcription factors regulate luciferase expression and transportation to peroxisome.</title>
        <authorList>
            <person name="Fu X."/>
        </authorList>
    </citation>
    <scope>NUCLEOTIDE SEQUENCE [LARGE SCALE GENOMIC DNA]</scope>
</reference>
<keyword evidence="2" id="KW-0732">Signal</keyword>
<feature type="compositionally biased region" description="Low complexity" evidence="1">
    <location>
        <begin position="1186"/>
        <end position="1195"/>
    </location>
</feature>
<evidence type="ECO:0000256" key="2">
    <source>
        <dbReference type="SAM" id="SignalP"/>
    </source>
</evidence>
<comment type="caution">
    <text evidence="3">The sequence shown here is derived from an EMBL/GenBank/DDBJ whole genome shotgun (WGS) entry which is preliminary data.</text>
</comment>
<proteinExistence type="predicted"/>
<accession>A0AAN7Q874</accession>